<accession>A0A3N2D9X2</accession>
<dbReference type="EMBL" id="RKHQ01000001">
    <property type="protein sequence ID" value="ROR96599.1"/>
    <property type="molecule type" value="Genomic_DNA"/>
</dbReference>
<organism evidence="3 4">
    <name type="scientific">Salana multivorans</name>
    <dbReference type="NCBI Taxonomy" id="120377"/>
    <lineage>
        <taxon>Bacteria</taxon>
        <taxon>Bacillati</taxon>
        <taxon>Actinomycetota</taxon>
        <taxon>Actinomycetes</taxon>
        <taxon>Micrococcales</taxon>
        <taxon>Beutenbergiaceae</taxon>
        <taxon>Salana</taxon>
    </lineage>
</organism>
<feature type="chain" id="PRO_5017932734" description="NPCBM/NEW2 domain-containing protein" evidence="2">
    <location>
        <begin position="30"/>
        <end position="228"/>
    </location>
</feature>
<dbReference type="OrthoDB" id="5108679at2"/>
<feature type="region of interest" description="Disordered" evidence="1">
    <location>
        <begin position="31"/>
        <end position="104"/>
    </location>
</feature>
<keyword evidence="4" id="KW-1185">Reference proteome</keyword>
<evidence type="ECO:0000256" key="2">
    <source>
        <dbReference type="SAM" id="SignalP"/>
    </source>
</evidence>
<sequence length="228" mass="23096">MRLTNRTSRHLALLSLPLAAALALTSCSAAVEGGDQSPSETSAAPDPASSPSSDAATPTDAAETPSATPEESSTAGAVGDTGDTGDTVTLPDGATWLSDVPSVSGRESGAVVDVTVRGVAPTHATGQFLGCDGTTDVVQYDLGGAYATFDGRLAMRDGVPDGLVAEVVILTDGEAVSAYRVDATDDGVPFRILADGVDVLEVQTTAVEGECQTDAVPYLVFVDSYLTR</sequence>
<gene>
    <name evidence="3" type="ORF">EDD28_1184</name>
</gene>
<comment type="caution">
    <text evidence="3">The sequence shown here is derived from an EMBL/GenBank/DDBJ whole genome shotgun (WGS) entry which is preliminary data.</text>
</comment>
<dbReference type="RefSeq" id="WP_123738756.1">
    <property type="nucleotide sequence ID" value="NZ_RKHQ01000001.1"/>
</dbReference>
<name>A0A3N2D9X2_9MICO</name>
<reference evidence="3 4" key="1">
    <citation type="submission" date="2018-11" db="EMBL/GenBank/DDBJ databases">
        <title>Sequencing the genomes of 1000 actinobacteria strains.</title>
        <authorList>
            <person name="Klenk H.-P."/>
        </authorList>
    </citation>
    <scope>NUCLEOTIDE SEQUENCE [LARGE SCALE GENOMIC DNA]</scope>
    <source>
        <strain evidence="3 4">DSM 13521</strain>
    </source>
</reference>
<proteinExistence type="predicted"/>
<dbReference type="PROSITE" id="PS51257">
    <property type="entry name" value="PROKAR_LIPOPROTEIN"/>
    <property type="match status" value="1"/>
</dbReference>
<dbReference type="Proteomes" id="UP000275356">
    <property type="component" value="Unassembled WGS sequence"/>
</dbReference>
<protein>
    <recommendedName>
        <fullName evidence="5">NPCBM/NEW2 domain-containing protein</fullName>
    </recommendedName>
</protein>
<evidence type="ECO:0000256" key="1">
    <source>
        <dbReference type="SAM" id="MobiDB-lite"/>
    </source>
</evidence>
<evidence type="ECO:0000313" key="4">
    <source>
        <dbReference type="Proteomes" id="UP000275356"/>
    </source>
</evidence>
<evidence type="ECO:0008006" key="5">
    <source>
        <dbReference type="Google" id="ProtNLM"/>
    </source>
</evidence>
<keyword evidence="2" id="KW-0732">Signal</keyword>
<feature type="signal peptide" evidence="2">
    <location>
        <begin position="1"/>
        <end position="29"/>
    </location>
</feature>
<dbReference type="AlphaFoldDB" id="A0A3N2D9X2"/>
<evidence type="ECO:0000313" key="3">
    <source>
        <dbReference type="EMBL" id="ROR96599.1"/>
    </source>
</evidence>
<feature type="compositionally biased region" description="Low complexity" evidence="1">
    <location>
        <begin position="37"/>
        <end position="89"/>
    </location>
</feature>